<dbReference type="SUPFAM" id="SSF49879">
    <property type="entry name" value="SMAD/FHA domain"/>
    <property type="match status" value="2"/>
</dbReference>
<dbReference type="InterPro" id="IPR050923">
    <property type="entry name" value="Cell_Proc_Reg/RNA_Proc"/>
</dbReference>
<dbReference type="Pfam" id="PF16697">
    <property type="entry name" value="Yop-YscD_cpl"/>
    <property type="match status" value="1"/>
</dbReference>
<dbReference type="SMART" id="SM00240">
    <property type="entry name" value="FHA"/>
    <property type="match status" value="1"/>
</dbReference>
<dbReference type="Proteomes" id="UP000770889">
    <property type="component" value="Unassembled WGS sequence"/>
</dbReference>
<dbReference type="PANTHER" id="PTHR23308">
    <property type="entry name" value="NUCLEAR INHIBITOR OF PROTEIN PHOSPHATASE-1"/>
    <property type="match status" value="1"/>
</dbReference>
<dbReference type="InterPro" id="IPR000253">
    <property type="entry name" value="FHA_dom"/>
</dbReference>
<dbReference type="Gene3D" id="2.60.200.20">
    <property type="match status" value="1"/>
</dbReference>
<proteinExistence type="predicted"/>
<dbReference type="EMBL" id="JAHHGM010000003">
    <property type="protein sequence ID" value="MBT2988222.1"/>
    <property type="molecule type" value="Genomic_DNA"/>
</dbReference>
<dbReference type="InterPro" id="IPR008984">
    <property type="entry name" value="SMAD_FHA_dom_sf"/>
</dbReference>
<dbReference type="AlphaFoldDB" id="A0A944M7I1"/>
<name>A0A944M7I1_9GAMM</name>
<reference evidence="3 4" key="1">
    <citation type="submission" date="2021-05" db="EMBL/GenBank/DDBJ databases">
        <title>Genetic and Functional Diversity in Clade A Lucinid endosymbionts from the Bahamas.</title>
        <authorList>
            <person name="Giani N.M."/>
            <person name="Engel A.S."/>
            <person name="Campbell B.J."/>
        </authorList>
    </citation>
    <scope>NUCLEOTIDE SEQUENCE [LARGE SCALE GENOMIC DNA]</scope>
    <source>
        <strain evidence="3">LUC16012Gg_MoonRockCtena</strain>
    </source>
</reference>
<protein>
    <submittedName>
        <fullName evidence="3">FHA domain-containing protein</fullName>
    </submittedName>
</protein>
<accession>A0A944M7I1</accession>
<sequence>MEKLVVMGGDESPQEFPLVDKRMVIGRDETCDICLKDRSVSRHHATMQRVFNGYSIEDEQSTNGTRVNGNLVTKRFLKHGDLIEVGKYHLRFITEQAPQEMDDPDRTVVLRPRDRELPQDPVSELSPTPPSAGTTTLQEEAIVPLQSSEPTVETSTDTPAAHQPRVRFLSGENVGEEKVIDRAFFSVGNPGGDLVLINQRQTGFFLLKVGGEHPPLINGEPIKAGGVELQNGDRIDLGELSLEFVN</sequence>
<evidence type="ECO:0000313" key="4">
    <source>
        <dbReference type="Proteomes" id="UP000770889"/>
    </source>
</evidence>
<dbReference type="CDD" id="cd00060">
    <property type="entry name" value="FHA"/>
    <property type="match status" value="1"/>
</dbReference>
<dbReference type="PROSITE" id="PS50006">
    <property type="entry name" value="FHA_DOMAIN"/>
    <property type="match status" value="1"/>
</dbReference>
<dbReference type="InterPro" id="IPR032030">
    <property type="entry name" value="YscD_cytoplasmic_dom"/>
</dbReference>
<comment type="caution">
    <text evidence="3">The sequence shown here is derived from an EMBL/GenBank/DDBJ whole genome shotgun (WGS) entry which is preliminary data.</text>
</comment>
<gene>
    <name evidence="3" type="ORF">KME65_04600</name>
</gene>
<organism evidence="3 4">
    <name type="scientific">Candidatus Thiodiazotropha taylori</name>
    <dbReference type="NCBI Taxonomy" id="2792791"/>
    <lineage>
        <taxon>Bacteria</taxon>
        <taxon>Pseudomonadati</taxon>
        <taxon>Pseudomonadota</taxon>
        <taxon>Gammaproteobacteria</taxon>
        <taxon>Chromatiales</taxon>
        <taxon>Sedimenticolaceae</taxon>
        <taxon>Candidatus Thiodiazotropha</taxon>
    </lineage>
</organism>
<feature type="region of interest" description="Disordered" evidence="1">
    <location>
        <begin position="114"/>
        <end position="136"/>
    </location>
</feature>
<evidence type="ECO:0000259" key="2">
    <source>
        <dbReference type="PROSITE" id="PS50006"/>
    </source>
</evidence>
<evidence type="ECO:0000256" key="1">
    <source>
        <dbReference type="SAM" id="MobiDB-lite"/>
    </source>
</evidence>
<feature type="domain" description="FHA" evidence="2">
    <location>
        <begin position="23"/>
        <end position="72"/>
    </location>
</feature>
<evidence type="ECO:0000313" key="3">
    <source>
        <dbReference type="EMBL" id="MBT2988222.1"/>
    </source>
</evidence>